<dbReference type="SUPFAM" id="SSF55811">
    <property type="entry name" value="Nudix"/>
    <property type="match status" value="1"/>
</dbReference>
<sequence>MGKVFGERIEGFDYQIRVGCYAVIVQDGKVAAVKSRGAIFLLGGGLEYNETMEECLSREVLERNRLRTQGPAFHRQG</sequence>
<evidence type="ECO:0000313" key="2">
    <source>
        <dbReference type="Proteomes" id="UP000290649"/>
    </source>
</evidence>
<evidence type="ECO:0008006" key="3">
    <source>
        <dbReference type="Google" id="ProtNLM"/>
    </source>
</evidence>
<dbReference type="InterPro" id="IPR015797">
    <property type="entry name" value="NUDIX_hydrolase-like_dom_sf"/>
</dbReference>
<dbReference type="AlphaFoldDB" id="A0A4Q0VQK3"/>
<dbReference type="EMBL" id="QOUX01000047">
    <property type="protein sequence ID" value="RXI96645.1"/>
    <property type="molecule type" value="Genomic_DNA"/>
</dbReference>
<keyword evidence="2" id="KW-1185">Reference proteome</keyword>
<reference evidence="1 2" key="1">
    <citation type="journal article" date="2019" name="Int. J. Syst. Evol. Microbiol.">
        <title>Anaerobacillus alkaliphilus sp. nov., a novel alkaliphilic and moderately halophilic bacterium.</title>
        <authorList>
            <person name="Borsodi A.K."/>
            <person name="Aszalos J.M."/>
            <person name="Bihari P."/>
            <person name="Nagy I."/>
            <person name="Schumann P."/>
            <person name="Sproer C."/>
            <person name="Kovacs A.L."/>
            <person name="Boka K."/>
            <person name="Dobosy P."/>
            <person name="Ovari M."/>
            <person name="Szili-Kovacs T."/>
            <person name="Toth E."/>
        </authorList>
    </citation>
    <scope>NUCLEOTIDE SEQUENCE [LARGE SCALE GENOMIC DNA]</scope>
    <source>
        <strain evidence="1 2">B16-10</strain>
    </source>
</reference>
<accession>A0A4Q0VQK3</accession>
<name>A0A4Q0VQK3_9BACI</name>
<dbReference type="Gene3D" id="3.90.79.10">
    <property type="entry name" value="Nucleoside Triphosphate Pyrophosphohydrolase"/>
    <property type="match status" value="1"/>
</dbReference>
<dbReference type="Proteomes" id="UP000290649">
    <property type="component" value="Unassembled WGS sequence"/>
</dbReference>
<evidence type="ECO:0000313" key="1">
    <source>
        <dbReference type="EMBL" id="RXI96645.1"/>
    </source>
</evidence>
<comment type="caution">
    <text evidence="1">The sequence shown here is derived from an EMBL/GenBank/DDBJ whole genome shotgun (WGS) entry which is preliminary data.</text>
</comment>
<organism evidence="1 2">
    <name type="scientific">Anaerobacillus alkaliphilus</name>
    <dbReference type="NCBI Taxonomy" id="1548597"/>
    <lineage>
        <taxon>Bacteria</taxon>
        <taxon>Bacillati</taxon>
        <taxon>Bacillota</taxon>
        <taxon>Bacilli</taxon>
        <taxon>Bacillales</taxon>
        <taxon>Bacillaceae</taxon>
        <taxon>Anaerobacillus</taxon>
    </lineage>
</organism>
<proteinExistence type="predicted"/>
<protein>
    <recommendedName>
        <fullName evidence="3">NUDIX domain-containing protein</fullName>
    </recommendedName>
</protein>
<dbReference type="RefSeq" id="WP_129080615.1">
    <property type="nucleotide sequence ID" value="NZ_QOUX01000047.1"/>
</dbReference>
<gene>
    <name evidence="1" type="ORF">DS745_23385</name>
</gene>
<dbReference type="OrthoDB" id="9816040at2"/>